<dbReference type="EMBL" id="LR796706">
    <property type="protein sequence ID" value="CAB4161371.1"/>
    <property type="molecule type" value="Genomic_DNA"/>
</dbReference>
<organism evidence="1">
    <name type="scientific">uncultured Caudovirales phage</name>
    <dbReference type="NCBI Taxonomy" id="2100421"/>
    <lineage>
        <taxon>Viruses</taxon>
        <taxon>Duplodnaviria</taxon>
        <taxon>Heunggongvirae</taxon>
        <taxon>Uroviricota</taxon>
        <taxon>Caudoviricetes</taxon>
        <taxon>Peduoviridae</taxon>
        <taxon>Maltschvirus</taxon>
        <taxon>Maltschvirus maltsch</taxon>
    </lineage>
</organism>
<evidence type="ECO:0000313" key="1">
    <source>
        <dbReference type="EMBL" id="CAB4161371.1"/>
    </source>
</evidence>
<sequence length="126" mass="13598">MDVNARAASDYIARILHGVTMAHMHHLTVMGPGAYAAHMALGELYSGLQAKADELAEAIIGCYDVPLVFSGGSVTITDNPIADVAALYEYVESERAACGYESHIQNIVDEVCTVLAQALYKLRRLQ</sequence>
<dbReference type="SUPFAM" id="SSF47240">
    <property type="entry name" value="Ferritin-like"/>
    <property type="match status" value="1"/>
</dbReference>
<accession>A0A6J5NVN3</accession>
<dbReference type="InterPro" id="IPR009078">
    <property type="entry name" value="Ferritin-like_SF"/>
</dbReference>
<dbReference type="Pfam" id="PF19174">
    <property type="entry name" value="DUF5856"/>
    <property type="match status" value="1"/>
</dbReference>
<reference evidence="1" key="1">
    <citation type="submission" date="2020-04" db="EMBL/GenBank/DDBJ databases">
        <authorList>
            <person name="Chiriac C."/>
            <person name="Salcher M."/>
            <person name="Ghai R."/>
            <person name="Kavagutti S V."/>
        </authorList>
    </citation>
    <scope>NUCLEOTIDE SEQUENCE</scope>
</reference>
<gene>
    <name evidence="1" type="ORF">UFOVP728_45</name>
</gene>
<name>A0A6J5NVN3_9CAUD</name>
<proteinExistence type="predicted"/>
<dbReference type="InterPro" id="IPR012347">
    <property type="entry name" value="Ferritin-like"/>
</dbReference>
<dbReference type="Gene3D" id="1.20.1260.10">
    <property type="match status" value="1"/>
</dbReference>
<protein>
    <submittedName>
        <fullName evidence="1">Uncharacterized protein</fullName>
    </submittedName>
</protein>
<dbReference type="InterPro" id="IPR043876">
    <property type="entry name" value="DUF5856"/>
</dbReference>